<evidence type="ECO:0000313" key="2">
    <source>
        <dbReference type="Proteomes" id="UP000078084"/>
    </source>
</evidence>
<keyword evidence="2" id="KW-1185">Reference proteome</keyword>
<gene>
    <name evidence="1" type="ORF">AAV32_09805</name>
</gene>
<dbReference type="PATRIC" id="fig|206506.3.peg.2100"/>
<dbReference type="EMBL" id="LBNE01000005">
    <property type="protein sequence ID" value="KKO71853.1"/>
    <property type="molecule type" value="Genomic_DNA"/>
</dbReference>
<accession>A0A171KSI6</accession>
<evidence type="ECO:0000313" key="1">
    <source>
        <dbReference type="EMBL" id="KKO71853.1"/>
    </source>
</evidence>
<name>A0A171KSI6_9BURK</name>
<sequence>MQAAGEASLLSTYDFSTGYTDAEVLSKLTLVRASGAGCFDEQGNYRVVGVNEPVIGFDTFSKKNGLILDPSATNGLVVSASNPLGFNAGNGIAFDTPVRGPDGKLSAFRVQGKKAGQPPSVSNYTIPAGAKGVSLTGYVRHVPGGEALYKMTLRNQTSASNFLSATLDLTTGAVTGNGTGQVVRAHRFPNGWWEFVIERDMTGLAEGDQVTAYMLHDGNRGYLPIDLWYHQLEANPYATSLIIPSSARATRTSILSGSAINMAEEFANPGGLCQIIELSKRYLPGAATGYIGGYLNAQRRAYVTFNATSQRMAMVAQYDNDRAATKTAPNNTFFARCGFRFLAGKPIASCVNGALTTGAGGNLPEGTAGIVNFLLGGANIDGRTVLHWVKNFGQEIDLARYTRI</sequence>
<dbReference type="STRING" id="206506.AAV32_09805"/>
<reference evidence="1 2" key="1">
    <citation type="submission" date="2015-04" db="EMBL/GenBank/DDBJ databases">
        <title>Genome sequence of Kerstersia gyiorum CG1.</title>
        <authorList>
            <person name="Greninger A.L."/>
            <person name="Kozyreva V."/>
            <person name="Chaturvedi V."/>
        </authorList>
    </citation>
    <scope>NUCLEOTIDE SEQUENCE [LARGE SCALE GENOMIC DNA]</scope>
    <source>
        <strain evidence="1 2">CG1</strain>
    </source>
</reference>
<proteinExistence type="predicted"/>
<dbReference type="Proteomes" id="UP000078084">
    <property type="component" value="Unassembled WGS sequence"/>
</dbReference>
<organism evidence="1 2">
    <name type="scientific">Kerstersia gyiorum</name>
    <dbReference type="NCBI Taxonomy" id="206506"/>
    <lineage>
        <taxon>Bacteria</taxon>
        <taxon>Pseudomonadati</taxon>
        <taxon>Pseudomonadota</taxon>
        <taxon>Betaproteobacteria</taxon>
        <taxon>Burkholderiales</taxon>
        <taxon>Alcaligenaceae</taxon>
        <taxon>Kerstersia</taxon>
    </lineage>
</organism>
<protein>
    <submittedName>
        <fullName evidence="1">Uncharacterized protein</fullName>
    </submittedName>
</protein>
<dbReference type="AlphaFoldDB" id="A0A171KSI6"/>
<comment type="caution">
    <text evidence="1">The sequence shown here is derived from an EMBL/GenBank/DDBJ whole genome shotgun (WGS) entry which is preliminary data.</text>
</comment>